<proteinExistence type="predicted"/>
<feature type="coiled-coil region" evidence="1">
    <location>
        <begin position="31"/>
        <end position="106"/>
    </location>
</feature>
<evidence type="ECO:0000313" key="3">
    <source>
        <dbReference type="EMBL" id="RAK14030.1"/>
    </source>
</evidence>
<accession>A0A327XZ64</accession>
<organism evidence="3 4">
    <name type="scientific">Paranoxybacillus vitaminiphilus</name>
    <dbReference type="NCBI Taxonomy" id="581036"/>
    <lineage>
        <taxon>Bacteria</taxon>
        <taxon>Bacillati</taxon>
        <taxon>Bacillota</taxon>
        <taxon>Bacilli</taxon>
        <taxon>Bacillales</taxon>
        <taxon>Anoxybacillaceae</taxon>
        <taxon>Paranoxybacillus</taxon>
    </lineage>
</organism>
<feature type="transmembrane region" description="Helical" evidence="2">
    <location>
        <begin position="6"/>
        <end position="26"/>
    </location>
</feature>
<keyword evidence="2" id="KW-0472">Membrane</keyword>
<dbReference type="AlphaFoldDB" id="A0A327XZ64"/>
<evidence type="ECO:0000313" key="4">
    <source>
        <dbReference type="Proteomes" id="UP000248555"/>
    </source>
</evidence>
<dbReference type="EMBL" id="QLMH01000037">
    <property type="protein sequence ID" value="RAK14030.1"/>
    <property type="molecule type" value="Genomic_DNA"/>
</dbReference>
<dbReference type="OrthoDB" id="9938820at2"/>
<keyword evidence="2" id="KW-0812">Transmembrane</keyword>
<dbReference type="Proteomes" id="UP000248555">
    <property type="component" value="Unassembled WGS sequence"/>
</dbReference>
<comment type="caution">
    <text evidence="3">The sequence shown here is derived from an EMBL/GenBank/DDBJ whole genome shotgun (WGS) entry which is preliminary data.</text>
</comment>
<dbReference type="RefSeq" id="WP_111646653.1">
    <property type="nucleotide sequence ID" value="NZ_QLMH01000037.1"/>
</dbReference>
<reference evidence="3 4" key="1">
    <citation type="submission" date="2018-06" db="EMBL/GenBank/DDBJ databases">
        <title>Genomic Encyclopedia of Type Strains, Phase III (KMG-III): the genomes of soil and plant-associated and newly described type strains.</title>
        <authorList>
            <person name="Whitman W."/>
        </authorList>
    </citation>
    <scope>NUCLEOTIDE SEQUENCE [LARGE SCALE GENOMIC DNA]</scope>
    <source>
        <strain evidence="3 4">CGMCC 1.8979</strain>
    </source>
</reference>
<name>A0A327XZ64_9BACL</name>
<keyword evidence="4" id="KW-1185">Reference proteome</keyword>
<sequence length="159" mass="18376">MKDGLTSIVVPLVVGIVPAFISYLGARYQANSALQTVKEQQQAELQKLKEQQSVDLQKLREQQQAELEKLKEQQNAEIQRIREQSLRDIERIKVEMEKQAELYEKNAQTDIIKELFGKAIEGDMSVFENLEKLDKLSKQMQKGIFVKNLKYPANKRKKG</sequence>
<gene>
    <name evidence="3" type="ORF">B0I26_1372</name>
</gene>
<keyword evidence="2" id="KW-1133">Transmembrane helix</keyword>
<evidence type="ECO:0000256" key="2">
    <source>
        <dbReference type="SAM" id="Phobius"/>
    </source>
</evidence>
<keyword evidence="1" id="KW-0175">Coiled coil</keyword>
<evidence type="ECO:0000256" key="1">
    <source>
        <dbReference type="SAM" id="Coils"/>
    </source>
</evidence>
<protein>
    <submittedName>
        <fullName evidence="3">ATP synthase F0 subcomplex B subunit</fullName>
    </submittedName>
</protein>